<feature type="region of interest" description="Disordered" evidence="7">
    <location>
        <begin position="287"/>
        <end position="368"/>
    </location>
</feature>
<dbReference type="Gene3D" id="1.20.920.10">
    <property type="entry name" value="Bromodomain-like"/>
    <property type="match status" value="1"/>
</dbReference>
<dbReference type="GO" id="GO:0046982">
    <property type="term" value="F:protein heterodimerization activity"/>
    <property type="evidence" value="ECO:0007669"/>
    <property type="project" value="InterPro"/>
</dbReference>
<keyword evidence="3 6" id="KW-0103">Bromodomain</keyword>
<evidence type="ECO:0000256" key="6">
    <source>
        <dbReference type="PROSITE-ProRule" id="PRU00035"/>
    </source>
</evidence>
<feature type="compositionally biased region" description="Low complexity" evidence="7">
    <location>
        <begin position="325"/>
        <end position="353"/>
    </location>
</feature>
<feature type="region of interest" description="Disordered" evidence="7">
    <location>
        <begin position="455"/>
        <end position="475"/>
    </location>
</feature>
<dbReference type="PANTHER" id="PTHR47343:SF1">
    <property type="entry name" value="TRANSCRIPTIONAL ACTIVATOR SPT7"/>
    <property type="match status" value="1"/>
</dbReference>
<evidence type="ECO:0000313" key="10">
    <source>
        <dbReference type="Proteomes" id="UP001342314"/>
    </source>
</evidence>
<feature type="compositionally biased region" description="Low complexity" evidence="7">
    <location>
        <begin position="805"/>
        <end position="815"/>
    </location>
</feature>
<evidence type="ECO:0000256" key="4">
    <source>
        <dbReference type="ARBA" id="ARBA00023163"/>
    </source>
</evidence>
<feature type="compositionally biased region" description="Basic residues" evidence="7">
    <location>
        <begin position="817"/>
        <end position="835"/>
    </location>
</feature>
<proteinExistence type="predicted"/>
<dbReference type="PANTHER" id="PTHR47343">
    <property type="entry name" value="TRANSCRIPTIONAL ACTIVATOR SPT7"/>
    <property type="match status" value="1"/>
</dbReference>
<protein>
    <recommendedName>
        <fullName evidence="8">Bromo domain-containing protein</fullName>
    </recommendedName>
</protein>
<accession>A0AAV5GGX3</accession>
<dbReference type="SUPFAM" id="SSF47370">
    <property type="entry name" value="Bromodomain"/>
    <property type="match status" value="1"/>
</dbReference>
<dbReference type="SMART" id="SM00576">
    <property type="entry name" value="BTP"/>
    <property type="match status" value="1"/>
</dbReference>
<dbReference type="GO" id="GO:0005198">
    <property type="term" value="F:structural molecule activity"/>
    <property type="evidence" value="ECO:0007669"/>
    <property type="project" value="TreeGrafter"/>
</dbReference>
<dbReference type="Pfam" id="PF07524">
    <property type="entry name" value="Bromo_TP"/>
    <property type="match status" value="1"/>
</dbReference>
<keyword evidence="4" id="KW-0804">Transcription</keyword>
<dbReference type="EMBL" id="BQKY01000009">
    <property type="protein sequence ID" value="GJN91821.1"/>
    <property type="molecule type" value="Genomic_DNA"/>
</dbReference>
<keyword evidence="10" id="KW-1185">Reference proteome</keyword>
<evidence type="ECO:0000313" key="9">
    <source>
        <dbReference type="EMBL" id="GJN91821.1"/>
    </source>
</evidence>
<dbReference type="GO" id="GO:0046695">
    <property type="term" value="C:SLIK (SAGA-like) complex"/>
    <property type="evidence" value="ECO:0007669"/>
    <property type="project" value="InterPro"/>
</dbReference>
<dbReference type="InterPro" id="IPR006565">
    <property type="entry name" value="BTP"/>
</dbReference>
<feature type="region of interest" description="Disordered" evidence="7">
    <location>
        <begin position="193"/>
        <end position="221"/>
    </location>
</feature>
<dbReference type="InterPro" id="IPR009072">
    <property type="entry name" value="Histone-fold"/>
</dbReference>
<evidence type="ECO:0000259" key="8">
    <source>
        <dbReference type="PROSITE" id="PS50014"/>
    </source>
</evidence>
<comment type="subcellular location">
    <subcellularLocation>
        <location evidence="1">Nucleus</location>
    </subcellularLocation>
</comment>
<evidence type="ECO:0000256" key="3">
    <source>
        <dbReference type="ARBA" id="ARBA00023117"/>
    </source>
</evidence>
<feature type="compositionally biased region" description="Pro residues" evidence="7">
    <location>
        <begin position="354"/>
        <end position="367"/>
    </location>
</feature>
<dbReference type="GO" id="GO:0006357">
    <property type="term" value="P:regulation of transcription by RNA polymerase II"/>
    <property type="evidence" value="ECO:0007669"/>
    <property type="project" value="TreeGrafter"/>
</dbReference>
<organism evidence="9 10">
    <name type="scientific">Rhodotorula paludigena</name>
    <dbReference type="NCBI Taxonomy" id="86838"/>
    <lineage>
        <taxon>Eukaryota</taxon>
        <taxon>Fungi</taxon>
        <taxon>Dikarya</taxon>
        <taxon>Basidiomycota</taxon>
        <taxon>Pucciniomycotina</taxon>
        <taxon>Microbotryomycetes</taxon>
        <taxon>Sporidiobolales</taxon>
        <taxon>Sporidiobolaceae</taxon>
        <taxon>Rhodotorula</taxon>
    </lineage>
</organism>
<dbReference type="GO" id="GO:0006325">
    <property type="term" value="P:chromatin organization"/>
    <property type="evidence" value="ECO:0007669"/>
    <property type="project" value="UniProtKB-ARBA"/>
</dbReference>
<evidence type="ECO:0000256" key="5">
    <source>
        <dbReference type="ARBA" id="ARBA00023242"/>
    </source>
</evidence>
<feature type="compositionally biased region" description="Acidic residues" evidence="7">
    <location>
        <begin position="204"/>
        <end position="216"/>
    </location>
</feature>
<dbReference type="PRINTS" id="PR00503">
    <property type="entry name" value="BROMODOMAIN"/>
</dbReference>
<dbReference type="GO" id="GO:0005634">
    <property type="term" value="C:nucleus"/>
    <property type="evidence" value="ECO:0007669"/>
    <property type="project" value="UniProtKB-SubCell"/>
</dbReference>
<reference evidence="9 10" key="1">
    <citation type="submission" date="2021-12" db="EMBL/GenBank/DDBJ databases">
        <title>High titer production of polyol ester of fatty acids by Rhodotorula paludigena BS15 towards product separation-free biomass refinery.</title>
        <authorList>
            <person name="Mano J."/>
            <person name="Ono H."/>
            <person name="Tanaka T."/>
            <person name="Naito K."/>
            <person name="Sushida H."/>
            <person name="Ike M."/>
            <person name="Tokuyasu K."/>
            <person name="Kitaoka M."/>
        </authorList>
    </citation>
    <scope>NUCLEOTIDE SEQUENCE [LARGE SCALE GENOMIC DNA]</scope>
    <source>
        <strain evidence="9 10">BS15</strain>
    </source>
</reference>
<dbReference type="GO" id="GO:0000124">
    <property type="term" value="C:SAGA complex"/>
    <property type="evidence" value="ECO:0007669"/>
    <property type="project" value="InterPro"/>
</dbReference>
<dbReference type="InterPro" id="IPR036427">
    <property type="entry name" value="Bromodomain-like_sf"/>
</dbReference>
<dbReference type="SMART" id="SM00297">
    <property type="entry name" value="BROMO"/>
    <property type="match status" value="1"/>
</dbReference>
<gene>
    <name evidence="9" type="ORF">Rhopal_004844-T1</name>
</gene>
<evidence type="ECO:0000256" key="2">
    <source>
        <dbReference type="ARBA" id="ARBA00023015"/>
    </source>
</evidence>
<comment type="caution">
    <text evidence="9">The sequence shown here is derived from an EMBL/GenBank/DDBJ whole genome shotgun (WGS) entry which is preliminary data.</text>
</comment>
<name>A0AAV5GGX3_9BASI</name>
<dbReference type="AlphaFoldDB" id="A0AAV5GGX3"/>
<dbReference type="PROSITE" id="PS50014">
    <property type="entry name" value="BROMODOMAIN_2"/>
    <property type="match status" value="1"/>
</dbReference>
<dbReference type="CDD" id="cd22927">
    <property type="entry name" value="HFD_SPT7"/>
    <property type="match status" value="1"/>
</dbReference>
<dbReference type="Gene3D" id="1.10.20.10">
    <property type="entry name" value="Histone, subunit A"/>
    <property type="match status" value="1"/>
</dbReference>
<keyword evidence="2" id="KW-0805">Transcription regulation</keyword>
<dbReference type="Proteomes" id="UP001342314">
    <property type="component" value="Unassembled WGS sequence"/>
</dbReference>
<sequence>MKRPREQADQRTSLQYLFAAIDARQARAKEQRAASHATRPPRARFNPDELKRLVVEASEAVDDKSAANDFQETLERIVGEIRNTTEHSGAFLQKVRKADVPDYYDVIKRPMDLATLLKKVKQQAYRTKKAFAEDLDLIWSNCLLYNSHPNHPLRHSAEFLRAKSNQLLEFITDPALSQRSLLAASLSSAALDARRGNSARVGTPDEDADADGESDEDGGRSKRALSERLLNGVNGDEPTPPPPHFPFEEHAAFVRTPHSMHEFLLLDQELSKLEGNGFRPIRSSVALPPSAFEPAPSTSSLAVAKPKSRAKSRVNTLVRHLHPEALPGPASPAPALTAASSRAATPSASEPSTPAAPPPALAPLPPRDPNDPLEAIWWDVVAPVRSSAQLYHPSTSAVPAAVPEPGADGINGHGPASAAGPAKLIQGAAPALVAGMPHVPWVGFTASPFVTSSGVSAASGGTAKGKGRAAAGKRTSKGLGVRMRRNCETLRRIRRVGDTLARESTAADLESPTVSDGDFSDLSDNEPNVAAMEVDHPPKRRRRTPQRPKSLVRAQTIPREAMRCPATAPDAAREALRAVGAGVLEHAGFEGASGGALDVLGHLAGEYITNLGRTLRFYVDRYGNDLSERRILNQALAENGVPSPSHLSSHVSEDIDRYGARLNDTLSKLERARQEQLEGLSADDLARADSADEALFANDGEAFLTGDWAHKLGDDFFGLNALGLDQELAVQNLVLPKWLLRGEARPHDNESTSSTLAYSPPPSFIPLTPDAISSQIGILRPYFTLRAALPALGLTEDLSSSALALSGLPSSSSRSKTGTRHKVPPHGRIPFKGKKRPDDPTLPSALAAQLAGLNEPPKKKRKKAVAVEDAVVDSGGE</sequence>
<feature type="domain" description="Bromo" evidence="8">
    <location>
        <begin position="83"/>
        <end position="153"/>
    </location>
</feature>
<feature type="region of interest" description="Disordered" evidence="7">
    <location>
        <begin position="503"/>
        <end position="552"/>
    </location>
</feature>
<dbReference type="InterPro" id="IPR001487">
    <property type="entry name" value="Bromodomain"/>
</dbReference>
<evidence type="ECO:0000256" key="1">
    <source>
        <dbReference type="ARBA" id="ARBA00004123"/>
    </source>
</evidence>
<feature type="region of interest" description="Disordered" evidence="7">
    <location>
        <begin position="805"/>
        <end position="877"/>
    </location>
</feature>
<dbReference type="Pfam" id="PF00439">
    <property type="entry name" value="Bromodomain"/>
    <property type="match status" value="1"/>
</dbReference>
<dbReference type="InterPro" id="IPR037782">
    <property type="entry name" value="Spt7"/>
</dbReference>
<evidence type="ECO:0000256" key="7">
    <source>
        <dbReference type="SAM" id="MobiDB-lite"/>
    </source>
</evidence>
<keyword evidence="5" id="KW-0539">Nucleus</keyword>